<keyword evidence="2" id="KW-1185">Reference proteome</keyword>
<dbReference type="OMA" id="HAKYGEQ"/>
<dbReference type="AlphaFoldDB" id="A0A182XW62"/>
<evidence type="ECO:0000313" key="2">
    <source>
        <dbReference type="Proteomes" id="UP000076408"/>
    </source>
</evidence>
<sequence>MYERFHQVSSAEIIDAANLRIDQSEGNSIFTLRMSYSTLGNNQFIRSPFRIPMQKVCTFLNTTYREYREFYRDITNFPDAGTCPMPKKQYYIKNKVLDSKIINNYFQPGLWKVEFMILRVADEYTMFSAEILNMHSFLLAVSFALALFLIVPGDGLMRVILDFDRWEVINGSAFFNMEKFRVRKYNRTLSVMNGTGVLLVDLDNRYLYGVNFARSAQGNNQFNAYPMKLASKPFCDFINAYYREYQHLFLNYTNLPLVPPEGLCPFPKGTYWAKDAHFDSSVIPVVVPEGLWRCTTDLIDSLTGELVARGSITTIMSNALMLNALALVLLLYTCQRCDGLLKVILEFDRWELVNGTNIFSMDSVRVRKYNRTMSVLNGTGTLLVDLDNTYEYGFSFARSAQGNNQYNAYPMKLASKPMCEFLTAYYREYQDMFLKFTNLPYVPEEGLCPFPKGNYWVKDAYVDSSVIPIVVPEGFWKASPELRNVETGEVVATGSFYAKLTKDAGLMKVIVDFDRWEHVNGSDIFNVEKLRVRKFNRTLSVLNGTGELLIDLSDKYEYGLSFARSAQGNNQYDAYPMKLASKPFCEFIKTHYHEYQHLFLNFTNLPYVSSDGMCPFPKGEYWVKDAHIDSSVIPIVVPEGFWRVTTELRIIDTGEIAARGHMYVKLTKEYV</sequence>
<dbReference type="SMART" id="SM00697">
    <property type="entry name" value="DM8"/>
    <property type="match status" value="4"/>
</dbReference>
<dbReference type="VEuPathDB" id="VectorBase:ASTEI20_035073"/>
<dbReference type="VEuPathDB" id="VectorBase:ASTEI00448"/>
<dbReference type="PANTHER" id="PTHR21112">
    <property type="entry name" value="CHEMOSENSORY PROTEIN A 29A-RELATED"/>
    <property type="match status" value="1"/>
</dbReference>
<name>A0A182XW62_ANOST</name>
<dbReference type="Pfam" id="PF06477">
    <property type="entry name" value="DUF1091"/>
    <property type="match status" value="4"/>
</dbReference>
<dbReference type="Proteomes" id="UP000076408">
    <property type="component" value="Unassembled WGS sequence"/>
</dbReference>
<dbReference type="EnsemblMetazoa" id="ASTEI00448-RA">
    <property type="protein sequence ID" value="ASTEI00448-PA"/>
    <property type="gene ID" value="ASTEI00448"/>
</dbReference>
<accession>A0A182XW62</accession>
<dbReference type="STRING" id="30069.A0A182XW62"/>
<protein>
    <submittedName>
        <fullName evidence="1">Uncharacterized protein</fullName>
    </submittedName>
</protein>
<dbReference type="PANTHER" id="PTHR21112:SF0">
    <property type="entry name" value="CHEMOSENSORY PROTEIN A 29A-RELATED"/>
    <property type="match status" value="1"/>
</dbReference>
<proteinExistence type="predicted"/>
<reference evidence="2" key="1">
    <citation type="journal article" date="2014" name="Genome Biol.">
        <title>Genome analysis of a major urban malaria vector mosquito, Anopheles stephensi.</title>
        <authorList>
            <person name="Jiang X."/>
            <person name="Peery A."/>
            <person name="Hall A.B."/>
            <person name="Sharma A."/>
            <person name="Chen X.G."/>
            <person name="Waterhouse R.M."/>
            <person name="Komissarov A."/>
            <person name="Riehle M.M."/>
            <person name="Shouche Y."/>
            <person name="Sharakhova M.V."/>
            <person name="Lawson D."/>
            <person name="Pakpour N."/>
            <person name="Arensburger P."/>
            <person name="Davidson V.L."/>
            <person name="Eiglmeier K."/>
            <person name="Emrich S."/>
            <person name="George P."/>
            <person name="Kennedy R.C."/>
            <person name="Mane S.P."/>
            <person name="Maslen G."/>
            <person name="Oringanje C."/>
            <person name="Qi Y."/>
            <person name="Settlage R."/>
            <person name="Tojo M."/>
            <person name="Tubio J.M."/>
            <person name="Unger M.F."/>
            <person name="Wang B."/>
            <person name="Vernick K.D."/>
            <person name="Ribeiro J.M."/>
            <person name="James A.A."/>
            <person name="Michel K."/>
            <person name="Riehle M.A."/>
            <person name="Luckhart S."/>
            <person name="Sharakhov I.V."/>
            <person name="Tu Z."/>
        </authorList>
    </citation>
    <scope>NUCLEOTIDE SEQUENCE [LARGE SCALE GENOMIC DNA]</scope>
    <source>
        <strain evidence="2">Indian</strain>
    </source>
</reference>
<evidence type="ECO:0000313" key="1">
    <source>
        <dbReference type="EnsemblMetazoa" id="ASTEI00448-PA"/>
    </source>
</evidence>
<reference evidence="1" key="2">
    <citation type="submission" date="2020-05" db="UniProtKB">
        <authorList>
            <consortium name="EnsemblMetazoa"/>
        </authorList>
    </citation>
    <scope>IDENTIFICATION</scope>
    <source>
        <strain evidence="1">Indian</strain>
    </source>
</reference>
<dbReference type="VEuPathDB" id="VectorBase:ASTEI20_041111"/>
<dbReference type="VEuPathDB" id="VectorBase:ASTE004192"/>
<dbReference type="InterPro" id="IPR010512">
    <property type="entry name" value="DUF1091"/>
</dbReference>
<dbReference type="VEuPathDB" id="VectorBase:ASTEI20_036614"/>
<organism evidence="1 2">
    <name type="scientific">Anopheles stephensi</name>
    <name type="common">Indo-Pakistan malaria mosquito</name>
    <dbReference type="NCBI Taxonomy" id="30069"/>
    <lineage>
        <taxon>Eukaryota</taxon>
        <taxon>Metazoa</taxon>
        <taxon>Ecdysozoa</taxon>
        <taxon>Arthropoda</taxon>
        <taxon>Hexapoda</taxon>
        <taxon>Insecta</taxon>
        <taxon>Pterygota</taxon>
        <taxon>Neoptera</taxon>
        <taxon>Endopterygota</taxon>
        <taxon>Diptera</taxon>
        <taxon>Nematocera</taxon>
        <taxon>Culicoidea</taxon>
        <taxon>Culicidae</taxon>
        <taxon>Anophelinae</taxon>
        <taxon>Anopheles</taxon>
    </lineage>
</organism>